<evidence type="ECO:0000256" key="2">
    <source>
        <dbReference type="ARBA" id="ARBA00022771"/>
    </source>
</evidence>
<dbReference type="SUPFAM" id="SSF144232">
    <property type="entry name" value="HIT/MYND zinc finger-like"/>
    <property type="match status" value="2"/>
</dbReference>
<feature type="domain" description="MYND-type" evidence="5">
    <location>
        <begin position="16"/>
        <end position="55"/>
    </location>
</feature>
<keyword evidence="1" id="KW-0479">Metal-binding</keyword>
<dbReference type="PROSITE" id="PS50865">
    <property type="entry name" value="ZF_MYND_2"/>
    <property type="match status" value="2"/>
</dbReference>
<keyword evidence="7" id="KW-1185">Reference proteome</keyword>
<feature type="domain" description="MYND-type" evidence="5">
    <location>
        <begin position="108"/>
        <end position="145"/>
    </location>
</feature>
<dbReference type="AlphaFoldDB" id="A0AAW1KPR0"/>
<dbReference type="Pfam" id="PF01753">
    <property type="entry name" value="zf-MYND"/>
    <property type="match status" value="2"/>
</dbReference>
<gene>
    <name evidence="6" type="ORF">QE152_g19942</name>
</gene>
<name>A0AAW1KPR0_POPJA</name>
<keyword evidence="3" id="KW-0862">Zinc</keyword>
<dbReference type="GO" id="GO:0008270">
    <property type="term" value="F:zinc ion binding"/>
    <property type="evidence" value="ECO:0007669"/>
    <property type="project" value="UniProtKB-KW"/>
</dbReference>
<keyword evidence="2 4" id="KW-0863">Zinc-finger</keyword>
<evidence type="ECO:0000313" key="7">
    <source>
        <dbReference type="Proteomes" id="UP001458880"/>
    </source>
</evidence>
<evidence type="ECO:0000256" key="4">
    <source>
        <dbReference type="PROSITE-ProRule" id="PRU00134"/>
    </source>
</evidence>
<proteinExistence type="predicted"/>
<dbReference type="InterPro" id="IPR002893">
    <property type="entry name" value="Znf_MYND"/>
</dbReference>
<comment type="caution">
    <text evidence="6">The sequence shown here is derived from an EMBL/GenBank/DDBJ whole genome shotgun (WGS) entry which is preliminary data.</text>
</comment>
<dbReference type="PROSITE" id="PS01360">
    <property type="entry name" value="ZF_MYND_1"/>
    <property type="match status" value="2"/>
</dbReference>
<evidence type="ECO:0000256" key="3">
    <source>
        <dbReference type="ARBA" id="ARBA00022833"/>
    </source>
</evidence>
<dbReference type="PANTHER" id="PTHR28069:SF2">
    <property type="entry name" value="GH20023P"/>
    <property type="match status" value="1"/>
</dbReference>
<accession>A0AAW1KPR0</accession>
<dbReference type="PANTHER" id="PTHR28069">
    <property type="entry name" value="GH20023P"/>
    <property type="match status" value="1"/>
</dbReference>
<evidence type="ECO:0000313" key="6">
    <source>
        <dbReference type="EMBL" id="KAK9721955.1"/>
    </source>
</evidence>
<sequence length="408" mass="47526">MMVVLNNSQIYYPYGCIICLKSDPNIKRCSNCKIVAYCSKNHQISDWKFSHKYLCKAITACATKFSPTINNFEEWTNYRIGRLHILENQLKRGLNSQEMLMNQFSPVCVVCFSRENLFSCSTCLNVSYCSKDHQFKDLENHNKHCDSLRLSLITDQYINLKGLPDVEFTPIDTNIISCTKDILKYVKCFDLNMGYNFLTEQQEFLALNIIKAERITLGLNLLYTLNLTKFNKENLIVHIVGASDLESESNWSVITQILSNWLNLSHITYHLIGPDLSKPSHPKKFPNYEIYFHSNLYHDILPKIPKPDLIAAFNCGLHEFEHSPGNPWASSIPKLLHYKNIPLLLTSFTKTELIRDKNLLMNLNFKLNVIRDIEKNPFAFLKPLRDWLWIDEPVFYRCNYICVIQKVD</sequence>
<evidence type="ECO:0000259" key="5">
    <source>
        <dbReference type="PROSITE" id="PS50865"/>
    </source>
</evidence>
<dbReference type="EMBL" id="JASPKY010000193">
    <property type="protein sequence ID" value="KAK9721955.1"/>
    <property type="molecule type" value="Genomic_DNA"/>
</dbReference>
<dbReference type="Pfam" id="PF20179">
    <property type="entry name" value="MSS51_C"/>
    <property type="match status" value="1"/>
</dbReference>
<dbReference type="Gene3D" id="6.10.140.2220">
    <property type="match status" value="2"/>
</dbReference>
<dbReference type="InterPro" id="IPR046824">
    <property type="entry name" value="Mss51-like_C"/>
</dbReference>
<protein>
    <submittedName>
        <fullName evidence="6">MYND finger</fullName>
    </submittedName>
</protein>
<dbReference type="Proteomes" id="UP001458880">
    <property type="component" value="Unassembled WGS sequence"/>
</dbReference>
<organism evidence="6 7">
    <name type="scientific">Popillia japonica</name>
    <name type="common">Japanese beetle</name>
    <dbReference type="NCBI Taxonomy" id="7064"/>
    <lineage>
        <taxon>Eukaryota</taxon>
        <taxon>Metazoa</taxon>
        <taxon>Ecdysozoa</taxon>
        <taxon>Arthropoda</taxon>
        <taxon>Hexapoda</taxon>
        <taxon>Insecta</taxon>
        <taxon>Pterygota</taxon>
        <taxon>Neoptera</taxon>
        <taxon>Endopterygota</taxon>
        <taxon>Coleoptera</taxon>
        <taxon>Polyphaga</taxon>
        <taxon>Scarabaeiformia</taxon>
        <taxon>Scarabaeidae</taxon>
        <taxon>Rutelinae</taxon>
        <taxon>Popillia</taxon>
    </lineage>
</organism>
<reference evidence="6 7" key="1">
    <citation type="journal article" date="2024" name="BMC Genomics">
        <title>De novo assembly and annotation of Popillia japonica's genome with initial clues to its potential as an invasive pest.</title>
        <authorList>
            <person name="Cucini C."/>
            <person name="Boschi S."/>
            <person name="Funari R."/>
            <person name="Cardaioli E."/>
            <person name="Iannotti N."/>
            <person name="Marturano G."/>
            <person name="Paoli F."/>
            <person name="Bruttini M."/>
            <person name="Carapelli A."/>
            <person name="Frati F."/>
            <person name="Nardi F."/>
        </authorList>
    </citation>
    <scope>NUCLEOTIDE SEQUENCE [LARGE SCALE GENOMIC DNA]</scope>
    <source>
        <strain evidence="6">DMR45628</strain>
    </source>
</reference>
<evidence type="ECO:0000256" key="1">
    <source>
        <dbReference type="ARBA" id="ARBA00022723"/>
    </source>
</evidence>